<sequence length="101" mass="11403">MTKYIASSVRRSDEQYEVYPLWIMGIVEIDLGIKYASAHALRPLISRQMPKYSGSLSLSRSRSPRPPIPISTKTGFWAILQPTNPDTNGETSCGKDIRQYI</sequence>
<evidence type="ECO:0000313" key="3">
    <source>
        <dbReference type="Proteomes" id="UP000002059"/>
    </source>
</evidence>
<evidence type="ECO:0000313" key="2">
    <source>
        <dbReference type="EMBL" id="KGQ01042.1"/>
    </source>
</evidence>
<dbReference type="OrthoDB" id="5329176at2759"/>
<dbReference type="VEuPathDB" id="FungiDB:PAAG_12293"/>
<feature type="compositionally biased region" description="Polar residues" evidence="1">
    <location>
        <begin position="82"/>
        <end position="91"/>
    </location>
</feature>
<dbReference type="KEGG" id="pbl:PAAG_12293"/>
<dbReference type="Proteomes" id="UP000002059">
    <property type="component" value="Partially assembled WGS sequence"/>
</dbReference>
<feature type="region of interest" description="Disordered" evidence="1">
    <location>
        <begin position="82"/>
        <end position="101"/>
    </location>
</feature>
<keyword evidence="3" id="KW-1185">Reference proteome</keyword>
<reference evidence="2 3" key="1">
    <citation type="journal article" date="2011" name="PLoS Genet.">
        <title>Comparative genomic analysis of human fungal pathogens causing paracoccidioidomycosis.</title>
        <authorList>
            <person name="Desjardins C.A."/>
            <person name="Champion M.D."/>
            <person name="Holder J.W."/>
            <person name="Muszewska A."/>
            <person name="Goldberg J."/>
            <person name="Bailao A.M."/>
            <person name="Brigido M.M."/>
            <person name="Ferreira M.E."/>
            <person name="Garcia A.M."/>
            <person name="Grynberg M."/>
            <person name="Gujja S."/>
            <person name="Heiman D.I."/>
            <person name="Henn M.R."/>
            <person name="Kodira C.D."/>
            <person name="Leon-Narvaez H."/>
            <person name="Longo L.V."/>
            <person name="Ma L.J."/>
            <person name="Malavazi I."/>
            <person name="Matsuo A.L."/>
            <person name="Morais F.V."/>
            <person name="Pereira M."/>
            <person name="Rodriguez-Brito S."/>
            <person name="Sakthikumar S."/>
            <person name="Salem-Izacc S.M."/>
            <person name="Sykes S.M."/>
            <person name="Teixeira M.M."/>
            <person name="Vallejo M.C."/>
            <person name="Walter M.E."/>
            <person name="Yandava C."/>
            <person name="Young S."/>
            <person name="Zeng Q."/>
            <person name="Zucker J."/>
            <person name="Felipe M.S."/>
            <person name="Goldman G.H."/>
            <person name="Haas B.J."/>
            <person name="McEwen J.G."/>
            <person name="Nino-Vega G."/>
            <person name="Puccia R."/>
            <person name="San-Blas G."/>
            <person name="Soares C.M."/>
            <person name="Birren B.W."/>
            <person name="Cuomo C.A."/>
        </authorList>
    </citation>
    <scope>NUCLEOTIDE SEQUENCE [LARGE SCALE GENOMIC DNA]</scope>
    <source>
        <strain evidence="3">ATCC MYA-826 / Pb01</strain>
    </source>
</reference>
<dbReference type="GeneID" id="26971002"/>
<accession>A0A0A2V3T9</accession>
<dbReference type="AlphaFoldDB" id="A0A0A2V3T9"/>
<evidence type="ECO:0000256" key="1">
    <source>
        <dbReference type="SAM" id="MobiDB-lite"/>
    </source>
</evidence>
<dbReference type="EMBL" id="KN294011">
    <property type="protein sequence ID" value="KGQ01042.1"/>
    <property type="molecule type" value="Genomic_DNA"/>
</dbReference>
<protein>
    <submittedName>
        <fullName evidence="2">Uncharacterized protein</fullName>
    </submittedName>
</protein>
<dbReference type="HOGENOM" id="CLU_2292510_0_0_1"/>
<proteinExistence type="predicted"/>
<organism evidence="2 3">
    <name type="scientific">Paracoccidioides lutzii (strain ATCC MYA-826 / Pb01)</name>
    <name type="common">Paracoccidioides brasiliensis</name>
    <dbReference type="NCBI Taxonomy" id="502779"/>
    <lineage>
        <taxon>Eukaryota</taxon>
        <taxon>Fungi</taxon>
        <taxon>Dikarya</taxon>
        <taxon>Ascomycota</taxon>
        <taxon>Pezizomycotina</taxon>
        <taxon>Eurotiomycetes</taxon>
        <taxon>Eurotiomycetidae</taxon>
        <taxon>Onygenales</taxon>
        <taxon>Ajellomycetaceae</taxon>
        <taxon>Paracoccidioides</taxon>
    </lineage>
</organism>
<gene>
    <name evidence="2" type="ORF">PAAG_12293</name>
</gene>
<name>A0A0A2V3T9_PARBA</name>
<dbReference type="RefSeq" id="XP_015702601.1">
    <property type="nucleotide sequence ID" value="XM_015847805.1"/>
</dbReference>